<comment type="caution">
    <text evidence="1">The sequence shown here is derived from an EMBL/GenBank/DDBJ whole genome shotgun (WGS) entry which is preliminary data.</text>
</comment>
<proteinExistence type="predicted"/>
<reference evidence="1" key="2">
    <citation type="submission" date="2020-10" db="EMBL/GenBank/DDBJ databases">
        <authorList>
            <consortium name="NCBI Pathogen Detection Project"/>
        </authorList>
    </citation>
    <scope>NUCLEOTIDE SEQUENCE</scope>
    <source>
        <strain evidence="1">Morganella morganii ARLG-3209</strain>
    </source>
</reference>
<name>A0AAN5MGZ3_MORMO</name>
<reference evidence="1" key="1">
    <citation type="journal article" date="2018" name="Genome Biol.">
        <title>SKESA: strategic k-mer extension for scrupulous assemblies.</title>
        <authorList>
            <person name="Souvorov A."/>
            <person name="Agarwala R."/>
            <person name="Lipman D.J."/>
        </authorList>
    </citation>
    <scope>NUCLEOTIDE SEQUENCE</scope>
    <source>
        <strain evidence="1">Morganella morganii ARLG-3209</strain>
    </source>
</reference>
<evidence type="ECO:0000313" key="2">
    <source>
        <dbReference type="Proteomes" id="UP000865968"/>
    </source>
</evidence>
<accession>A0AAN5MGZ3</accession>
<dbReference type="Proteomes" id="UP000865968">
    <property type="component" value="Unassembled WGS sequence"/>
</dbReference>
<gene>
    <name evidence="1" type="ORF">I8608_002910</name>
</gene>
<dbReference type="EMBL" id="DACSWI010000009">
    <property type="protein sequence ID" value="HAT3810028.1"/>
    <property type="molecule type" value="Genomic_DNA"/>
</dbReference>
<evidence type="ECO:0000313" key="1">
    <source>
        <dbReference type="EMBL" id="HAT3810028.1"/>
    </source>
</evidence>
<dbReference type="AlphaFoldDB" id="A0AAN5MGZ3"/>
<sequence>MMKKNRPCGGGLNISDIENCPAIITISTTEHTKKRTPKKHRARIAVLGAGTSGITENDILRRCGLSSGRNYCSEIERLTGITLNREDEPNPDGIASHYRYSISNRQDAQKVINLVNNSAHYRGYPGLSKQQADIYLNLYPTE</sequence>
<organism evidence="1 2">
    <name type="scientific">Morganella morganii</name>
    <name type="common">Proteus morganii</name>
    <dbReference type="NCBI Taxonomy" id="582"/>
    <lineage>
        <taxon>Bacteria</taxon>
        <taxon>Pseudomonadati</taxon>
        <taxon>Pseudomonadota</taxon>
        <taxon>Gammaproteobacteria</taxon>
        <taxon>Enterobacterales</taxon>
        <taxon>Morganellaceae</taxon>
        <taxon>Morganella</taxon>
    </lineage>
</organism>
<protein>
    <submittedName>
        <fullName evidence="1">Uncharacterized protein</fullName>
    </submittedName>
</protein>